<evidence type="ECO:0000313" key="1">
    <source>
        <dbReference type="EMBL" id="DAF55630.1"/>
    </source>
</evidence>
<name>A0A8S5SXD7_9CAUD</name>
<accession>A0A8S5SXD7</accession>
<proteinExistence type="predicted"/>
<dbReference type="EMBL" id="BK032695">
    <property type="protein sequence ID" value="DAF55630.1"/>
    <property type="molecule type" value="Genomic_DNA"/>
</dbReference>
<reference evidence="1" key="1">
    <citation type="journal article" date="2021" name="Proc. Natl. Acad. Sci. U.S.A.">
        <title>A Catalog of Tens of Thousands of Viruses from Human Metagenomes Reveals Hidden Associations with Chronic Diseases.</title>
        <authorList>
            <person name="Tisza M.J."/>
            <person name="Buck C.B."/>
        </authorList>
    </citation>
    <scope>NUCLEOTIDE SEQUENCE</scope>
    <source>
        <strain evidence="1">CtVeR24</strain>
    </source>
</reference>
<organism evidence="1">
    <name type="scientific">Myoviridae sp. ctVeR24</name>
    <dbReference type="NCBI Taxonomy" id="2827689"/>
    <lineage>
        <taxon>Viruses</taxon>
        <taxon>Duplodnaviria</taxon>
        <taxon>Heunggongvirae</taxon>
        <taxon>Uroviricota</taxon>
        <taxon>Caudoviricetes</taxon>
    </lineage>
</organism>
<protein>
    <submittedName>
        <fullName evidence="1">Uncharacterized protein</fullName>
    </submittedName>
</protein>
<sequence>MYETKQCKEKVSRRIEGGGARQNRHILSVMQKKPHDERWCTIRYYGTSIANPQRTISVVYRRIVRTHDDVTNFINDARRAFSQIANGQITHDPAIDGAGNDPHGTTI</sequence>